<evidence type="ECO:0008006" key="2">
    <source>
        <dbReference type="Google" id="ProtNLM"/>
    </source>
</evidence>
<evidence type="ECO:0000313" key="1">
    <source>
        <dbReference type="EMBL" id="JAS41519.1"/>
    </source>
</evidence>
<dbReference type="AlphaFoldDB" id="A0A1B6EUA0"/>
<accession>A0A1B6EUA0</accession>
<feature type="non-terminal residue" evidence="1">
    <location>
        <position position="1"/>
    </location>
</feature>
<proteinExistence type="predicted"/>
<dbReference type="InterPro" id="IPR050951">
    <property type="entry name" value="Retrovirus_Pol_polyprotein"/>
</dbReference>
<dbReference type="PANTHER" id="PTHR37984:SF5">
    <property type="entry name" value="PROTEIN NYNRIN-LIKE"/>
    <property type="match status" value="1"/>
</dbReference>
<gene>
    <name evidence="1" type="ORF">g.4198</name>
</gene>
<organism evidence="1">
    <name type="scientific">Cuerna arida</name>
    <dbReference type="NCBI Taxonomy" id="1464854"/>
    <lineage>
        <taxon>Eukaryota</taxon>
        <taxon>Metazoa</taxon>
        <taxon>Ecdysozoa</taxon>
        <taxon>Arthropoda</taxon>
        <taxon>Hexapoda</taxon>
        <taxon>Insecta</taxon>
        <taxon>Pterygota</taxon>
        <taxon>Neoptera</taxon>
        <taxon>Paraneoptera</taxon>
        <taxon>Hemiptera</taxon>
        <taxon>Auchenorrhyncha</taxon>
        <taxon>Membracoidea</taxon>
        <taxon>Cicadellidae</taxon>
        <taxon>Cicadellinae</taxon>
        <taxon>Proconiini</taxon>
        <taxon>Cuerna</taxon>
    </lineage>
</organism>
<name>A0A1B6EUA0_9HEMI</name>
<sequence>SRNSLKYTEHDAEMLEMVHTVSRHLPMSNKRKTEFRNELIKDPVLSKIMEYVKNGWPGEIKSSSEYKTYGKLKEDLYVETGILFHGSKIVVPTKLRQSVLYNLHKGHIG</sequence>
<feature type="non-terminal residue" evidence="1">
    <location>
        <position position="109"/>
    </location>
</feature>
<protein>
    <recommendedName>
        <fullName evidence="2">Integrase zinc-binding domain-containing protein</fullName>
    </recommendedName>
</protein>
<dbReference type="EMBL" id="GECZ01028250">
    <property type="protein sequence ID" value="JAS41519.1"/>
    <property type="molecule type" value="Transcribed_RNA"/>
</dbReference>
<reference evidence="1" key="1">
    <citation type="submission" date="2015-11" db="EMBL/GenBank/DDBJ databases">
        <title>De novo transcriptome assembly of four potential Pierce s Disease insect vectors from Arizona vineyards.</title>
        <authorList>
            <person name="Tassone E.E."/>
        </authorList>
    </citation>
    <scope>NUCLEOTIDE SEQUENCE</scope>
</reference>
<dbReference type="PANTHER" id="PTHR37984">
    <property type="entry name" value="PROTEIN CBG26694"/>
    <property type="match status" value="1"/>
</dbReference>